<name>A0ABN2A7J4_9ACTN</name>
<proteinExistence type="predicted"/>
<evidence type="ECO:0000256" key="1">
    <source>
        <dbReference type="SAM" id="MobiDB-lite"/>
    </source>
</evidence>
<dbReference type="InterPro" id="IPR045924">
    <property type="entry name" value="DUF6343"/>
</dbReference>
<dbReference type="Pfam" id="PF19870">
    <property type="entry name" value="DUF6343"/>
    <property type="match status" value="1"/>
</dbReference>
<evidence type="ECO:0000313" key="3">
    <source>
        <dbReference type="EMBL" id="GAA1512448.1"/>
    </source>
</evidence>
<feature type="transmembrane region" description="Helical" evidence="2">
    <location>
        <begin position="45"/>
        <end position="65"/>
    </location>
</feature>
<keyword evidence="2" id="KW-0472">Membrane</keyword>
<feature type="region of interest" description="Disordered" evidence="1">
    <location>
        <begin position="72"/>
        <end position="99"/>
    </location>
</feature>
<keyword evidence="2" id="KW-0812">Transmembrane</keyword>
<evidence type="ECO:0000256" key="2">
    <source>
        <dbReference type="SAM" id="Phobius"/>
    </source>
</evidence>
<dbReference type="EMBL" id="BAAAPF010000503">
    <property type="protein sequence ID" value="GAA1512448.1"/>
    <property type="molecule type" value="Genomic_DNA"/>
</dbReference>
<accession>A0ABN2A7J4</accession>
<evidence type="ECO:0000313" key="4">
    <source>
        <dbReference type="Proteomes" id="UP001500443"/>
    </source>
</evidence>
<organism evidence="3 4">
    <name type="scientific">Streptomyces synnematoformans</name>
    <dbReference type="NCBI Taxonomy" id="415721"/>
    <lineage>
        <taxon>Bacteria</taxon>
        <taxon>Bacillati</taxon>
        <taxon>Actinomycetota</taxon>
        <taxon>Actinomycetes</taxon>
        <taxon>Kitasatosporales</taxon>
        <taxon>Streptomycetaceae</taxon>
        <taxon>Streptomyces</taxon>
    </lineage>
</organism>
<comment type="caution">
    <text evidence="3">The sequence shown here is derived from an EMBL/GenBank/DDBJ whole genome shotgun (WGS) entry which is preliminary data.</text>
</comment>
<dbReference type="RefSeq" id="WP_027753604.1">
    <property type="nucleotide sequence ID" value="NZ_BAAAPF010000503.1"/>
</dbReference>
<dbReference type="Proteomes" id="UP001500443">
    <property type="component" value="Unassembled WGS sequence"/>
</dbReference>
<reference evidence="3 4" key="1">
    <citation type="journal article" date="2019" name="Int. J. Syst. Evol. Microbiol.">
        <title>The Global Catalogue of Microorganisms (GCM) 10K type strain sequencing project: providing services to taxonomists for standard genome sequencing and annotation.</title>
        <authorList>
            <consortium name="The Broad Institute Genomics Platform"/>
            <consortium name="The Broad Institute Genome Sequencing Center for Infectious Disease"/>
            <person name="Wu L."/>
            <person name="Ma J."/>
        </authorList>
    </citation>
    <scope>NUCLEOTIDE SEQUENCE [LARGE SCALE GENOMIC DNA]</scope>
    <source>
        <strain evidence="3 4">JCM 15481</strain>
    </source>
</reference>
<protein>
    <submittedName>
        <fullName evidence="3">DUF6343 family protein</fullName>
    </submittedName>
</protein>
<keyword evidence="4" id="KW-1185">Reference proteome</keyword>
<keyword evidence="2" id="KW-1133">Transmembrane helix</keyword>
<sequence>MWPTRSGDEPVHARSPLRMRFWLALWGVLWMIAGTVFFVAVDQPFWAAVTAALAAITAVDMVVVLRHIRQGPHFQPGRDVPPYEPTREDEEPPRPKRLP</sequence>
<feature type="transmembrane region" description="Helical" evidence="2">
    <location>
        <begin position="21"/>
        <end position="39"/>
    </location>
</feature>
<gene>
    <name evidence="3" type="ORF">GCM10009802_65960</name>
</gene>